<organism evidence="1 2">
    <name type="scientific">Immersiella caudata</name>
    <dbReference type="NCBI Taxonomy" id="314043"/>
    <lineage>
        <taxon>Eukaryota</taxon>
        <taxon>Fungi</taxon>
        <taxon>Dikarya</taxon>
        <taxon>Ascomycota</taxon>
        <taxon>Pezizomycotina</taxon>
        <taxon>Sordariomycetes</taxon>
        <taxon>Sordariomycetidae</taxon>
        <taxon>Sordariales</taxon>
        <taxon>Lasiosphaeriaceae</taxon>
        <taxon>Immersiella</taxon>
    </lineage>
</organism>
<reference evidence="1" key="1">
    <citation type="submission" date="2023-06" db="EMBL/GenBank/DDBJ databases">
        <title>Genome-scale phylogeny and comparative genomics of the fungal order Sordariales.</title>
        <authorList>
            <consortium name="Lawrence Berkeley National Laboratory"/>
            <person name="Hensen N."/>
            <person name="Bonometti L."/>
            <person name="Westerberg I."/>
            <person name="Brannstrom I.O."/>
            <person name="Guillou S."/>
            <person name="Cros-Aarteil S."/>
            <person name="Calhoun S."/>
            <person name="Haridas S."/>
            <person name="Kuo A."/>
            <person name="Mondo S."/>
            <person name="Pangilinan J."/>
            <person name="Riley R."/>
            <person name="Labutti K."/>
            <person name="Andreopoulos B."/>
            <person name="Lipzen A."/>
            <person name="Chen C."/>
            <person name="Yanf M."/>
            <person name="Daum C."/>
            <person name="Ng V."/>
            <person name="Clum A."/>
            <person name="Steindorff A."/>
            <person name="Ohm R."/>
            <person name="Martin F."/>
            <person name="Silar P."/>
            <person name="Natvig D."/>
            <person name="Lalanne C."/>
            <person name="Gautier V."/>
            <person name="Ament-Velasquez S.L."/>
            <person name="Kruys A."/>
            <person name="Hutchinson M.I."/>
            <person name="Powell A.J."/>
            <person name="Barry K."/>
            <person name="Miller A.N."/>
            <person name="Grigoriev I.V."/>
            <person name="Debuchy R."/>
            <person name="Gladieux P."/>
            <person name="Thoren M.H."/>
            <person name="Johannesson H."/>
        </authorList>
    </citation>
    <scope>NUCLEOTIDE SEQUENCE</scope>
    <source>
        <strain evidence="1">CBS 606.72</strain>
    </source>
</reference>
<keyword evidence="2" id="KW-1185">Reference proteome</keyword>
<proteinExistence type="predicted"/>
<name>A0AA40CBF9_9PEZI</name>
<evidence type="ECO:0000313" key="1">
    <source>
        <dbReference type="EMBL" id="KAK0631384.1"/>
    </source>
</evidence>
<protein>
    <submittedName>
        <fullName evidence="1">Uncharacterized protein</fullName>
    </submittedName>
</protein>
<evidence type="ECO:0000313" key="2">
    <source>
        <dbReference type="Proteomes" id="UP001175000"/>
    </source>
</evidence>
<gene>
    <name evidence="1" type="ORF">B0T14DRAFT_2464</name>
</gene>
<dbReference type="AlphaFoldDB" id="A0AA40CBF9"/>
<sequence>MPIIASIRHSNHIKIQFKKTLASDKRTSIAPLGCLHLFGWNINPFNALKPSASSCHLSHQVRFTNANDMPRKWSRNGPALSIQLDNPGPIRPGDTITGRVTRQLPMDTTRARLSIQLRGRDKVKLTVQEFLVSLPFRASANLLGDDLHHVIFDGPLRIRPCDIPGKTPFICHFAITLPHYDAINGDPLPCRFKPDWFLFRGKACLCPPSRPQRHPIK</sequence>
<comment type="caution">
    <text evidence="1">The sequence shown here is derived from an EMBL/GenBank/DDBJ whole genome shotgun (WGS) entry which is preliminary data.</text>
</comment>
<dbReference type="Proteomes" id="UP001175000">
    <property type="component" value="Unassembled WGS sequence"/>
</dbReference>
<dbReference type="EMBL" id="JAULSU010000001">
    <property type="protein sequence ID" value="KAK0631384.1"/>
    <property type="molecule type" value="Genomic_DNA"/>
</dbReference>
<accession>A0AA40CBF9</accession>